<proteinExistence type="predicted"/>
<evidence type="ECO:0000313" key="4">
    <source>
        <dbReference type="Proteomes" id="UP000199028"/>
    </source>
</evidence>
<dbReference type="EMBL" id="FOFT01000010">
    <property type="protein sequence ID" value="SES23490.1"/>
    <property type="molecule type" value="Genomic_DNA"/>
</dbReference>
<organism evidence="3 4">
    <name type="scientific">Lentzea flaviverrucosa</name>
    <dbReference type="NCBI Taxonomy" id="200379"/>
    <lineage>
        <taxon>Bacteria</taxon>
        <taxon>Bacillati</taxon>
        <taxon>Actinomycetota</taxon>
        <taxon>Actinomycetes</taxon>
        <taxon>Pseudonocardiales</taxon>
        <taxon>Pseudonocardiaceae</taxon>
        <taxon>Lentzea</taxon>
    </lineage>
</organism>
<sequence length="262" mass="27329">MTTHTPEELGCLAGGPARATEVALARLIQSGLVRVSREGVLSAVHLPGRGPATPLEAQVLAGLRHGRYLNDVVLTAFSSAEAEGLRAHLINRRLLRRRRSLRPRLYPWLFLLAPLLVVAGVLNAVAPELQREFVPQLPEFPFWYFFAAAAAVFVWASVLRARDPGRLRTRAGYVLLKRAKRRVSPQDPVGAVAVRGLRGRIGGVAVAGMFGLSAVVVETLPHRDSSSSSSCGGGCSSSSCGSDGGGDGGSGCGGGCGGGGGD</sequence>
<dbReference type="NCBIfam" id="TIGR04222">
    <property type="entry name" value="near_uncomplex"/>
    <property type="match status" value="1"/>
</dbReference>
<feature type="compositionally biased region" description="Gly residues" evidence="1">
    <location>
        <begin position="242"/>
        <end position="262"/>
    </location>
</feature>
<dbReference type="AlphaFoldDB" id="A0A1H9VNX6"/>
<accession>A0A1H9VNX6</accession>
<dbReference type="Proteomes" id="UP000199028">
    <property type="component" value="Unassembled WGS sequence"/>
</dbReference>
<gene>
    <name evidence="3" type="ORF">SAMN05216195_110214</name>
</gene>
<name>A0A1H9VNX6_9PSEU</name>
<keyword evidence="2" id="KW-0812">Transmembrane</keyword>
<evidence type="ECO:0000313" key="3">
    <source>
        <dbReference type="EMBL" id="SES23490.1"/>
    </source>
</evidence>
<keyword evidence="2" id="KW-1133">Transmembrane helix</keyword>
<evidence type="ECO:0000256" key="2">
    <source>
        <dbReference type="SAM" id="Phobius"/>
    </source>
</evidence>
<keyword evidence="4" id="KW-1185">Reference proteome</keyword>
<dbReference type="RefSeq" id="WP_170176425.1">
    <property type="nucleotide sequence ID" value="NZ_FOFT01000010.1"/>
</dbReference>
<protein>
    <submittedName>
        <fullName evidence="3">TIGR04222 domain-containing protein</fullName>
    </submittedName>
</protein>
<reference evidence="4" key="1">
    <citation type="submission" date="2016-10" db="EMBL/GenBank/DDBJ databases">
        <authorList>
            <person name="Varghese N."/>
            <person name="Submissions S."/>
        </authorList>
    </citation>
    <scope>NUCLEOTIDE SEQUENCE [LARGE SCALE GENOMIC DNA]</scope>
    <source>
        <strain evidence="4">CGMCC 4.578</strain>
    </source>
</reference>
<feature type="transmembrane region" description="Helical" evidence="2">
    <location>
        <begin position="105"/>
        <end position="122"/>
    </location>
</feature>
<evidence type="ECO:0000256" key="1">
    <source>
        <dbReference type="SAM" id="MobiDB-lite"/>
    </source>
</evidence>
<feature type="transmembrane region" description="Helical" evidence="2">
    <location>
        <begin position="142"/>
        <end position="161"/>
    </location>
</feature>
<feature type="region of interest" description="Disordered" evidence="1">
    <location>
        <begin position="239"/>
        <end position="262"/>
    </location>
</feature>
<keyword evidence="2" id="KW-0472">Membrane</keyword>
<dbReference type="InterPro" id="IPR026467">
    <property type="entry name" value="Ser/Gly_Cys_C_dom"/>
</dbReference>